<dbReference type="RefSeq" id="WP_131096512.1">
    <property type="nucleotide sequence ID" value="NZ_CP036455.1"/>
</dbReference>
<proteinExistence type="predicted"/>
<keyword evidence="2" id="KW-1185">Reference proteome</keyword>
<accession>A0A4P6PUQ7</accession>
<protein>
    <submittedName>
        <fullName evidence="1">Uncharacterized protein</fullName>
    </submittedName>
</protein>
<dbReference type="OrthoDB" id="9975747at2"/>
<sequence>MNRAACALTVRGYTPPPPPRGDYERVVELTLEHREWDIAYDADNDGRILFQAVHAAAGVAVAARDVRLLAALLRTAEEALR</sequence>
<name>A0A4P6PUQ7_9ACTN</name>
<dbReference type="AlphaFoldDB" id="A0A4P6PUQ7"/>
<evidence type="ECO:0000313" key="2">
    <source>
        <dbReference type="Proteomes" id="UP000292235"/>
    </source>
</evidence>
<dbReference type="Proteomes" id="UP000292235">
    <property type="component" value="Chromosome"/>
</dbReference>
<evidence type="ECO:0000313" key="1">
    <source>
        <dbReference type="EMBL" id="QBI51868.1"/>
    </source>
</evidence>
<gene>
    <name evidence="1" type="ORF">EKD16_00205</name>
</gene>
<organism evidence="1 2">
    <name type="scientific">Streptomonospora litoralis</name>
    <dbReference type="NCBI Taxonomy" id="2498135"/>
    <lineage>
        <taxon>Bacteria</taxon>
        <taxon>Bacillati</taxon>
        <taxon>Actinomycetota</taxon>
        <taxon>Actinomycetes</taxon>
        <taxon>Streptosporangiales</taxon>
        <taxon>Nocardiopsidaceae</taxon>
        <taxon>Streptomonospora</taxon>
    </lineage>
</organism>
<dbReference type="EMBL" id="CP036455">
    <property type="protein sequence ID" value="QBI51868.1"/>
    <property type="molecule type" value="Genomic_DNA"/>
</dbReference>
<reference evidence="1 2" key="1">
    <citation type="submission" date="2019-02" db="EMBL/GenBank/DDBJ databases">
        <authorList>
            <person name="Khodamoradi S."/>
            <person name="Hahnke R.L."/>
            <person name="Kaempfer P."/>
            <person name="Schumann P."/>
            <person name="Rohde M."/>
            <person name="Steinert M."/>
            <person name="Luzhetskyy A."/>
            <person name="Wink J."/>
            <person name="Ruckert C."/>
        </authorList>
    </citation>
    <scope>NUCLEOTIDE SEQUENCE [LARGE SCALE GENOMIC DNA]</scope>
    <source>
        <strain evidence="1 2">M2</strain>
    </source>
</reference>
<dbReference type="KEGG" id="strr:EKD16_00205"/>